<dbReference type="PROSITE" id="PS50948">
    <property type="entry name" value="PAN"/>
    <property type="match status" value="1"/>
</dbReference>
<dbReference type="AlphaFoldDB" id="A0A9W9YVA9"/>
<dbReference type="Proteomes" id="UP001163046">
    <property type="component" value="Unassembled WGS sequence"/>
</dbReference>
<accession>A0A9W9YVA9</accession>
<sequence>MVFLDILKLKFMLTLLPSTIATQQCKVTTRSKHGFRLEGHVFKSFTVERLAFCYSACNTDQTCQSLNYNLANKTCEFNSETSTSRPGSFQPNEVYVYADNPNRGKKGSREVPACRVKPSKTAEISTQAALLDSAWQAQVSVSKDTVKCQRSNVSCKAA</sequence>
<reference evidence="3" key="1">
    <citation type="submission" date="2023-01" db="EMBL/GenBank/DDBJ databases">
        <title>Genome assembly of the deep-sea coral Lophelia pertusa.</title>
        <authorList>
            <person name="Herrera S."/>
            <person name="Cordes E."/>
        </authorList>
    </citation>
    <scope>NUCLEOTIDE SEQUENCE</scope>
    <source>
        <strain evidence="3">USNM1676648</strain>
        <tissue evidence="3">Polyp</tissue>
    </source>
</reference>
<dbReference type="Gene3D" id="3.50.4.10">
    <property type="entry name" value="Hepatocyte Growth Factor"/>
    <property type="match status" value="1"/>
</dbReference>
<evidence type="ECO:0000313" key="3">
    <source>
        <dbReference type="EMBL" id="KAJ7370083.1"/>
    </source>
</evidence>
<organism evidence="3 4">
    <name type="scientific">Desmophyllum pertusum</name>
    <dbReference type="NCBI Taxonomy" id="174260"/>
    <lineage>
        <taxon>Eukaryota</taxon>
        <taxon>Metazoa</taxon>
        <taxon>Cnidaria</taxon>
        <taxon>Anthozoa</taxon>
        <taxon>Hexacorallia</taxon>
        <taxon>Scleractinia</taxon>
        <taxon>Caryophylliina</taxon>
        <taxon>Caryophylliidae</taxon>
        <taxon>Desmophyllum</taxon>
    </lineage>
</organism>
<keyword evidence="4" id="KW-1185">Reference proteome</keyword>
<comment type="caution">
    <text evidence="3">The sequence shown here is derived from an EMBL/GenBank/DDBJ whole genome shotgun (WGS) entry which is preliminary data.</text>
</comment>
<gene>
    <name evidence="3" type="ORF">OS493_034293</name>
</gene>
<feature type="chain" id="PRO_5040931078" description="Apple domain-containing protein" evidence="1">
    <location>
        <begin position="22"/>
        <end position="158"/>
    </location>
</feature>
<dbReference type="SUPFAM" id="SSF57414">
    <property type="entry name" value="Hairpin loop containing domain-like"/>
    <property type="match status" value="1"/>
</dbReference>
<keyword evidence="1" id="KW-0732">Signal</keyword>
<name>A0A9W9YVA9_9CNID</name>
<dbReference type="EMBL" id="MU826873">
    <property type="protein sequence ID" value="KAJ7370083.1"/>
    <property type="molecule type" value="Genomic_DNA"/>
</dbReference>
<evidence type="ECO:0000259" key="2">
    <source>
        <dbReference type="PROSITE" id="PS50948"/>
    </source>
</evidence>
<feature type="domain" description="Apple" evidence="2">
    <location>
        <begin position="25"/>
        <end position="102"/>
    </location>
</feature>
<feature type="signal peptide" evidence="1">
    <location>
        <begin position="1"/>
        <end position="21"/>
    </location>
</feature>
<proteinExistence type="predicted"/>
<evidence type="ECO:0000313" key="4">
    <source>
        <dbReference type="Proteomes" id="UP001163046"/>
    </source>
</evidence>
<evidence type="ECO:0000256" key="1">
    <source>
        <dbReference type="SAM" id="SignalP"/>
    </source>
</evidence>
<dbReference type="InterPro" id="IPR003609">
    <property type="entry name" value="Pan_app"/>
</dbReference>
<dbReference type="Pfam" id="PF00024">
    <property type="entry name" value="PAN_1"/>
    <property type="match status" value="1"/>
</dbReference>
<protein>
    <recommendedName>
        <fullName evidence="2">Apple domain-containing protein</fullName>
    </recommendedName>
</protein>